<dbReference type="SMART" id="SM00275">
    <property type="entry name" value="G_alpha"/>
    <property type="match status" value="1"/>
</dbReference>
<evidence type="ECO:0000256" key="10">
    <source>
        <dbReference type="PIRSR" id="PIRSR601019-2"/>
    </source>
</evidence>
<dbReference type="GO" id="GO:0031683">
    <property type="term" value="F:G-protein beta/gamma-subunit complex binding"/>
    <property type="evidence" value="ECO:0007669"/>
    <property type="project" value="InterPro"/>
</dbReference>
<dbReference type="Gene3D" id="3.40.50.300">
    <property type="entry name" value="P-loop containing nucleotide triphosphate hydrolases"/>
    <property type="match status" value="2"/>
</dbReference>
<evidence type="ECO:0008006" key="13">
    <source>
        <dbReference type="Google" id="ProtNLM"/>
    </source>
</evidence>
<dbReference type="GO" id="GO:0001664">
    <property type="term" value="F:G protein-coupled receptor binding"/>
    <property type="evidence" value="ECO:0007669"/>
    <property type="project" value="TreeGrafter"/>
</dbReference>
<evidence type="ECO:0000256" key="2">
    <source>
        <dbReference type="ARBA" id="ARBA00022707"/>
    </source>
</evidence>
<keyword evidence="8" id="KW-0449">Lipoprotein</keyword>
<dbReference type="GO" id="GO:0046872">
    <property type="term" value="F:metal ion binding"/>
    <property type="evidence" value="ECO:0007669"/>
    <property type="project" value="UniProtKB-KW"/>
</dbReference>
<dbReference type="GO" id="GO:0003924">
    <property type="term" value="F:GTPase activity"/>
    <property type="evidence" value="ECO:0007669"/>
    <property type="project" value="InterPro"/>
</dbReference>
<sequence>MRILHLDGFNKEDSLEYRSIIHSNCMHAMTQMLEACSAFAILHEMWVQWLSAAAWTVSGPAILCKPVIIVVSAFNYLIAQSSDFLDNIVRLTEDNYVPTTQDIIQSRFRTTGISEISFTHRKMDFKMVDVGGQRSERRKWIHCFDNVDMVLFVVSMADYDQLDPEDSRFVSDNSPEDAKNYVQKQFKRCIQERHKFFNFVTTATDTKNIDLVFCSAVAHIVNENLRSTGLQE</sequence>
<dbReference type="OrthoDB" id="5817230at2759"/>
<keyword evidence="7" id="KW-0807">Transducer</keyword>
<dbReference type="SUPFAM" id="SSF47895">
    <property type="entry name" value="Transducin (alpha subunit), insertion domain"/>
    <property type="match status" value="1"/>
</dbReference>
<keyword evidence="4 9" id="KW-0547">Nucleotide-binding</keyword>
<organism evidence="11 12">
    <name type="scientific">Caenorhabditis auriculariae</name>
    <dbReference type="NCBI Taxonomy" id="2777116"/>
    <lineage>
        <taxon>Eukaryota</taxon>
        <taxon>Metazoa</taxon>
        <taxon>Ecdysozoa</taxon>
        <taxon>Nematoda</taxon>
        <taxon>Chromadorea</taxon>
        <taxon>Rhabditida</taxon>
        <taxon>Rhabditina</taxon>
        <taxon>Rhabditomorpha</taxon>
        <taxon>Rhabditoidea</taxon>
        <taxon>Rhabditidae</taxon>
        <taxon>Peloderinae</taxon>
        <taxon>Caenorhabditis</taxon>
    </lineage>
</organism>
<evidence type="ECO:0000256" key="9">
    <source>
        <dbReference type="PIRSR" id="PIRSR601019-1"/>
    </source>
</evidence>
<dbReference type="PROSITE" id="PS51882">
    <property type="entry name" value="G_ALPHA"/>
    <property type="match status" value="1"/>
</dbReference>
<accession>A0A8S1HVL3</accession>
<reference evidence="11" key="1">
    <citation type="submission" date="2020-10" db="EMBL/GenBank/DDBJ databases">
        <authorList>
            <person name="Kikuchi T."/>
        </authorList>
    </citation>
    <scope>NUCLEOTIDE SEQUENCE</scope>
    <source>
        <strain evidence="11">NKZ352</strain>
    </source>
</reference>
<dbReference type="GO" id="GO:0005834">
    <property type="term" value="C:heterotrimeric G-protein complex"/>
    <property type="evidence" value="ECO:0007669"/>
    <property type="project" value="TreeGrafter"/>
</dbReference>
<evidence type="ECO:0000256" key="5">
    <source>
        <dbReference type="ARBA" id="ARBA00023134"/>
    </source>
</evidence>
<dbReference type="InterPro" id="IPR027417">
    <property type="entry name" value="P-loop_NTPase"/>
</dbReference>
<evidence type="ECO:0000256" key="4">
    <source>
        <dbReference type="ARBA" id="ARBA00022741"/>
    </source>
</evidence>
<evidence type="ECO:0000256" key="8">
    <source>
        <dbReference type="ARBA" id="ARBA00023288"/>
    </source>
</evidence>
<comment type="subunit">
    <text evidence="1">G proteins are composed of 3 units; alpha, beta and gamma. The alpha chain contains the guanine nucleotide binding site.</text>
</comment>
<feature type="binding site" evidence="10">
    <location>
        <position position="110"/>
    </location>
    <ligand>
        <name>Mg(2+)</name>
        <dbReference type="ChEBI" id="CHEBI:18420"/>
    </ligand>
</feature>
<dbReference type="AlphaFoldDB" id="A0A8S1HVL3"/>
<keyword evidence="5 9" id="KW-0342">GTP-binding</keyword>
<keyword evidence="12" id="KW-1185">Reference proteome</keyword>
<evidence type="ECO:0000256" key="7">
    <source>
        <dbReference type="ARBA" id="ARBA00023224"/>
    </source>
</evidence>
<protein>
    <recommendedName>
        <fullName evidence="13">G-protein alpha subunit</fullName>
    </recommendedName>
</protein>
<dbReference type="GO" id="GO:0007188">
    <property type="term" value="P:adenylate cyclase-modulating G protein-coupled receptor signaling pathway"/>
    <property type="evidence" value="ECO:0007669"/>
    <property type="project" value="TreeGrafter"/>
</dbReference>
<dbReference type="GO" id="GO:0005737">
    <property type="term" value="C:cytoplasm"/>
    <property type="evidence" value="ECO:0007669"/>
    <property type="project" value="TreeGrafter"/>
</dbReference>
<dbReference type="Pfam" id="PF00503">
    <property type="entry name" value="G-alpha"/>
    <property type="match status" value="1"/>
</dbReference>
<name>A0A8S1HVL3_9PELO</name>
<gene>
    <name evidence="11" type="ORF">CAUJ_LOCUS15304</name>
</gene>
<evidence type="ECO:0000313" key="11">
    <source>
        <dbReference type="EMBL" id="CAD6199401.1"/>
    </source>
</evidence>
<evidence type="ECO:0000256" key="1">
    <source>
        <dbReference type="ARBA" id="ARBA00011356"/>
    </source>
</evidence>
<keyword evidence="6" id="KW-0564">Palmitate</keyword>
<dbReference type="GO" id="GO:0005525">
    <property type="term" value="F:GTP binding"/>
    <property type="evidence" value="ECO:0007669"/>
    <property type="project" value="UniProtKB-KW"/>
</dbReference>
<dbReference type="Gene3D" id="1.10.400.10">
    <property type="entry name" value="GI Alpha 1, domain 2-like"/>
    <property type="match status" value="1"/>
</dbReference>
<dbReference type="Proteomes" id="UP000835052">
    <property type="component" value="Unassembled WGS sequence"/>
</dbReference>
<keyword evidence="3 10" id="KW-0479">Metal-binding</keyword>
<comment type="caution">
    <text evidence="11">The sequence shown here is derived from an EMBL/GenBank/DDBJ whole genome shotgun (WGS) entry which is preliminary data.</text>
</comment>
<dbReference type="FunFam" id="3.40.50.300:FF:000692">
    <property type="entry name" value="Guanine nucleotide-binding protein subunit alpha"/>
    <property type="match status" value="1"/>
</dbReference>
<evidence type="ECO:0000313" key="12">
    <source>
        <dbReference type="Proteomes" id="UP000835052"/>
    </source>
</evidence>
<dbReference type="InterPro" id="IPR011025">
    <property type="entry name" value="GproteinA_insert"/>
</dbReference>
<keyword evidence="2" id="KW-0519">Myristate</keyword>
<evidence type="ECO:0000256" key="6">
    <source>
        <dbReference type="ARBA" id="ARBA00023139"/>
    </source>
</evidence>
<keyword evidence="10" id="KW-0460">Magnesium</keyword>
<dbReference type="InterPro" id="IPR001019">
    <property type="entry name" value="Gprotein_alpha_su"/>
</dbReference>
<dbReference type="PANTHER" id="PTHR10218:SF247">
    <property type="entry name" value="GUANINE NUCLEOTIDE-BINDING PROTEIN ALPHA-6 SUBUNIT"/>
    <property type="match status" value="1"/>
</dbReference>
<dbReference type="PANTHER" id="PTHR10218">
    <property type="entry name" value="GTP-BINDING PROTEIN ALPHA SUBUNIT"/>
    <property type="match status" value="1"/>
</dbReference>
<dbReference type="SUPFAM" id="SSF52540">
    <property type="entry name" value="P-loop containing nucleoside triphosphate hydrolases"/>
    <property type="match status" value="1"/>
</dbReference>
<evidence type="ECO:0000256" key="3">
    <source>
        <dbReference type="ARBA" id="ARBA00022723"/>
    </source>
</evidence>
<proteinExistence type="predicted"/>
<feature type="binding site" evidence="9">
    <location>
        <begin position="129"/>
        <end position="133"/>
    </location>
    <ligand>
        <name>GTP</name>
        <dbReference type="ChEBI" id="CHEBI:37565"/>
    </ligand>
</feature>
<dbReference type="PRINTS" id="PR00318">
    <property type="entry name" value="GPROTEINA"/>
</dbReference>
<dbReference type="EMBL" id="CAJGYM010000173">
    <property type="protein sequence ID" value="CAD6199401.1"/>
    <property type="molecule type" value="Genomic_DNA"/>
</dbReference>